<evidence type="ECO:0000256" key="2">
    <source>
        <dbReference type="PROSITE-ProRule" id="PRU00169"/>
    </source>
</evidence>
<name>A0A1I5SA92_9SPHN</name>
<dbReference type="AlphaFoldDB" id="A0A1I5SA92"/>
<protein>
    <submittedName>
        <fullName evidence="4">Response regulator receiver domain-containing protein</fullName>
    </submittedName>
</protein>
<reference evidence="4 5" key="1">
    <citation type="submission" date="2016-10" db="EMBL/GenBank/DDBJ databases">
        <authorList>
            <person name="de Groot N.N."/>
        </authorList>
    </citation>
    <scope>NUCLEOTIDE SEQUENCE [LARGE SCALE GENOMIC DNA]</scope>
    <source>
        <strain evidence="4 5">CGMCC 1.9113</strain>
    </source>
</reference>
<dbReference type="PANTHER" id="PTHR44591">
    <property type="entry name" value="STRESS RESPONSE REGULATOR PROTEIN 1"/>
    <property type="match status" value="1"/>
</dbReference>
<dbReference type="Gene3D" id="3.40.50.2300">
    <property type="match status" value="1"/>
</dbReference>
<keyword evidence="5" id="KW-1185">Reference proteome</keyword>
<sequence length="134" mass="14786">MSEGQFAYMPHSRALPLPVLLVVEDEPLLRIMAVDLGEDAGFVVVEAANAAAAIAILEERTDIGLVFTDIDMPGTMDGIMLAACIRDRWPPIEIIVTCDKMRPSPAQLPARSVFFAKPYRHEQLTHTLRRMAAV</sequence>
<dbReference type="Pfam" id="PF00072">
    <property type="entry name" value="Response_reg"/>
    <property type="match status" value="1"/>
</dbReference>
<dbReference type="PANTHER" id="PTHR44591:SF3">
    <property type="entry name" value="RESPONSE REGULATORY DOMAIN-CONTAINING PROTEIN"/>
    <property type="match status" value="1"/>
</dbReference>
<evidence type="ECO:0000259" key="3">
    <source>
        <dbReference type="PROSITE" id="PS50110"/>
    </source>
</evidence>
<feature type="domain" description="Response regulatory" evidence="3">
    <location>
        <begin position="19"/>
        <end position="132"/>
    </location>
</feature>
<evidence type="ECO:0000313" key="5">
    <source>
        <dbReference type="Proteomes" id="UP000199586"/>
    </source>
</evidence>
<organism evidence="4 5">
    <name type="scientific">Sphingomonas rubra</name>
    <dbReference type="NCBI Taxonomy" id="634430"/>
    <lineage>
        <taxon>Bacteria</taxon>
        <taxon>Pseudomonadati</taxon>
        <taxon>Pseudomonadota</taxon>
        <taxon>Alphaproteobacteria</taxon>
        <taxon>Sphingomonadales</taxon>
        <taxon>Sphingomonadaceae</taxon>
        <taxon>Sphingomonas</taxon>
    </lineage>
</organism>
<evidence type="ECO:0000313" key="4">
    <source>
        <dbReference type="EMBL" id="SFP67632.1"/>
    </source>
</evidence>
<gene>
    <name evidence="4" type="ORF">SAMN04488241_10584</name>
</gene>
<proteinExistence type="predicted"/>
<accession>A0A1I5SA92</accession>
<dbReference type="SUPFAM" id="SSF52172">
    <property type="entry name" value="CheY-like"/>
    <property type="match status" value="1"/>
</dbReference>
<dbReference type="InterPro" id="IPR001789">
    <property type="entry name" value="Sig_transdc_resp-reg_receiver"/>
</dbReference>
<dbReference type="Proteomes" id="UP000199586">
    <property type="component" value="Unassembled WGS sequence"/>
</dbReference>
<dbReference type="SMART" id="SM00448">
    <property type="entry name" value="REC"/>
    <property type="match status" value="1"/>
</dbReference>
<evidence type="ECO:0000256" key="1">
    <source>
        <dbReference type="ARBA" id="ARBA00022553"/>
    </source>
</evidence>
<dbReference type="EMBL" id="FOXP01000005">
    <property type="protein sequence ID" value="SFP67632.1"/>
    <property type="molecule type" value="Genomic_DNA"/>
</dbReference>
<keyword evidence="1 2" id="KW-0597">Phosphoprotein</keyword>
<dbReference type="InterPro" id="IPR050595">
    <property type="entry name" value="Bact_response_regulator"/>
</dbReference>
<dbReference type="GO" id="GO:0000160">
    <property type="term" value="P:phosphorelay signal transduction system"/>
    <property type="evidence" value="ECO:0007669"/>
    <property type="project" value="InterPro"/>
</dbReference>
<dbReference type="STRING" id="634430.SAMN04488241_10584"/>
<dbReference type="PROSITE" id="PS50110">
    <property type="entry name" value="RESPONSE_REGULATORY"/>
    <property type="match status" value="1"/>
</dbReference>
<dbReference type="InterPro" id="IPR011006">
    <property type="entry name" value="CheY-like_superfamily"/>
</dbReference>
<feature type="modified residue" description="4-aspartylphosphate" evidence="2">
    <location>
        <position position="69"/>
    </location>
</feature>